<evidence type="ECO:0000256" key="14">
    <source>
        <dbReference type="SAM" id="SignalP"/>
    </source>
</evidence>
<dbReference type="InterPro" id="IPR008271">
    <property type="entry name" value="Ser/Thr_kinase_AS"/>
</dbReference>
<evidence type="ECO:0000256" key="4">
    <source>
        <dbReference type="ARBA" id="ARBA00022729"/>
    </source>
</evidence>
<evidence type="ECO:0000256" key="10">
    <source>
        <dbReference type="ARBA" id="ARBA00047899"/>
    </source>
</evidence>
<keyword evidence="13" id="KW-1133">Transmembrane helix</keyword>
<dbReference type="Pfam" id="PF07714">
    <property type="entry name" value="PK_Tyr_Ser-Thr"/>
    <property type="match status" value="1"/>
</dbReference>
<keyword evidence="3 16" id="KW-0808">Transferase</keyword>
<keyword evidence="13" id="KW-0812">Transmembrane</keyword>
<feature type="transmembrane region" description="Helical" evidence="13">
    <location>
        <begin position="318"/>
        <end position="337"/>
    </location>
</feature>
<evidence type="ECO:0000256" key="3">
    <source>
        <dbReference type="ARBA" id="ARBA00022679"/>
    </source>
</evidence>
<keyword evidence="17" id="KW-1185">Reference proteome</keyword>
<dbReference type="InterPro" id="IPR024171">
    <property type="entry name" value="SRK-like_kinase"/>
</dbReference>
<dbReference type="PROSITE" id="PS00107">
    <property type="entry name" value="PROTEIN_KINASE_ATP"/>
    <property type="match status" value="1"/>
</dbReference>
<keyword evidence="6" id="KW-0418">Kinase</keyword>
<evidence type="ECO:0000256" key="8">
    <source>
        <dbReference type="ARBA" id="ARBA00023157"/>
    </source>
</evidence>
<proteinExistence type="predicted"/>
<keyword evidence="4 14" id="KW-0732">Signal</keyword>
<dbReference type="PANTHER" id="PTHR27002:SF1087">
    <property type="entry name" value="PROTEIN KINASE DOMAIN-CONTAINING PROTEIN"/>
    <property type="match status" value="1"/>
</dbReference>
<evidence type="ECO:0000256" key="12">
    <source>
        <dbReference type="PROSITE-ProRule" id="PRU10141"/>
    </source>
</evidence>
<dbReference type="AlphaFoldDB" id="A0A2P6Q8I2"/>
<evidence type="ECO:0000256" key="5">
    <source>
        <dbReference type="ARBA" id="ARBA00022741"/>
    </source>
</evidence>
<evidence type="ECO:0000256" key="6">
    <source>
        <dbReference type="ARBA" id="ARBA00022777"/>
    </source>
</evidence>
<keyword evidence="2" id="KW-0723">Serine/threonine-protein kinase</keyword>
<accession>A0A2P6Q8I2</accession>
<dbReference type="PANTHER" id="PTHR27002">
    <property type="entry name" value="RECEPTOR-LIKE SERINE/THREONINE-PROTEIN KINASE SD1-8"/>
    <property type="match status" value="1"/>
</dbReference>
<reference evidence="16 17" key="1">
    <citation type="journal article" date="2018" name="Nat. Genet.">
        <title>The Rosa genome provides new insights in the design of modern roses.</title>
        <authorList>
            <person name="Bendahmane M."/>
        </authorList>
    </citation>
    <scope>NUCLEOTIDE SEQUENCE [LARGE SCALE GENOMIC DNA]</scope>
    <source>
        <strain evidence="17">cv. Old Blush</strain>
    </source>
</reference>
<evidence type="ECO:0000256" key="2">
    <source>
        <dbReference type="ARBA" id="ARBA00022527"/>
    </source>
</evidence>
<dbReference type="Gene3D" id="1.10.510.10">
    <property type="entry name" value="Transferase(Phosphotransferase) domain 1"/>
    <property type="match status" value="1"/>
</dbReference>
<dbReference type="PROSITE" id="PS00108">
    <property type="entry name" value="PROTEIN_KINASE_ST"/>
    <property type="match status" value="1"/>
</dbReference>
<evidence type="ECO:0000256" key="1">
    <source>
        <dbReference type="ARBA" id="ARBA00012513"/>
    </source>
</evidence>
<comment type="catalytic activity">
    <reaction evidence="11">
        <text>L-seryl-[protein] + ATP = O-phospho-L-seryl-[protein] + ADP + H(+)</text>
        <dbReference type="Rhea" id="RHEA:17989"/>
        <dbReference type="Rhea" id="RHEA-COMP:9863"/>
        <dbReference type="Rhea" id="RHEA-COMP:11604"/>
        <dbReference type="ChEBI" id="CHEBI:15378"/>
        <dbReference type="ChEBI" id="CHEBI:29999"/>
        <dbReference type="ChEBI" id="CHEBI:30616"/>
        <dbReference type="ChEBI" id="CHEBI:83421"/>
        <dbReference type="ChEBI" id="CHEBI:456216"/>
        <dbReference type="EC" id="2.7.11.1"/>
    </reaction>
</comment>
<feature type="domain" description="Protein kinase" evidence="15">
    <location>
        <begin position="395"/>
        <end position="671"/>
    </location>
</feature>
<feature type="binding site" evidence="12">
    <location>
        <position position="424"/>
    </location>
    <ligand>
        <name>ATP</name>
        <dbReference type="ChEBI" id="CHEBI:30616"/>
    </ligand>
</feature>
<dbReference type="SMR" id="A0A2P6Q8I2"/>
<feature type="chain" id="PRO_5015176668" description="non-specific serine/threonine protein kinase" evidence="14">
    <location>
        <begin position="18"/>
        <end position="713"/>
    </location>
</feature>
<evidence type="ECO:0000256" key="9">
    <source>
        <dbReference type="ARBA" id="ARBA00023180"/>
    </source>
</evidence>
<evidence type="ECO:0000256" key="13">
    <source>
        <dbReference type="SAM" id="Phobius"/>
    </source>
</evidence>
<evidence type="ECO:0000256" key="7">
    <source>
        <dbReference type="ARBA" id="ARBA00022840"/>
    </source>
</evidence>
<dbReference type="FunFam" id="1.10.510.10:FF:000060">
    <property type="entry name" value="G-type lectin S-receptor-like serine/threonine-protein kinase"/>
    <property type="match status" value="1"/>
</dbReference>
<gene>
    <name evidence="16" type="ORF">RchiOBHm_Chr5g0025091</name>
</gene>
<dbReference type="PROSITE" id="PS50011">
    <property type="entry name" value="PROTEIN_KINASE_DOM"/>
    <property type="match status" value="1"/>
</dbReference>
<evidence type="ECO:0000313" key="16">
    <source>
        <dbReference type="EMBL" id="PRQ30478.1"/>
    </source>
</evidence>
<comment type="caution">
    <text evidence="16">The sequence shown here is derived from an EMBL/GenBank/DDBJ whole genome shotgun (WGS) entry which is preliminary data.</text>
</comment>
<dbReference type="InterPro" id="IPR011009">
    <property type="entry name" value="Kinase-like_dom_sf"/>
</dbReference>
<sequence>MARSLTLIFILITLLDSGTFNLIQRVKSDDDSAPPGTFLPGKKLGVNHRTGYIWSLSSSPSPLGSFTLSWEHKRRQLHISLGEVVYWSSGVFKDGRFEYISSSRYNFTIVSNKREDSITYSTVDHTDKVSAWLLTDTGDLYDTYTGDDIARADCDGYSTEKGCRRRLRPSSCMATFGVEFQLRKAYCHSTSERTPYYFRNVSNGASECKAACWQDCECLGFDIAINQTAGCRFWSADCQFDKVSGFSSGSSFGSGSSFVLSRLIPSQPSSPGSIKQDPARRLIWIGTAVVSALLVMVSLFACYLLIRRIGRKLVHSGIFFKHYVCSLLIKISIFHIVSNVNYLHISTYTDRNGAKVQEILTLMKPNIPTHENDGKIGNDISVFSYTSVLAATRNFSNENKLGEGGFGSVYQGKLVTGQEIAVKKLSKNSEQGALEFKNELILVYELQHTNLVRLFGFCIRGEERMLIYEYMPNKSLDNFLFDSTRGVLLNWKRRFNIIEGVAQGLLYLHKYSRMRVIHRDLKASNILLDESMNPRISDFGMARTFTQNELEANTKRIVGTYGYMSPEYVFGGNFSIKSDVYSFGVLMLEIISGRRNNSFYNDDRVLTLAGYTWELWKKDAALELMDPTLGNSCDEDQLLRCMHVGLLCVEENATDRPNMSDLISMLTNESVPLPKPTKPAFCTRRNVITSGIDRKGPELESINGLSISDFAAR</sequence>
<dbReference type="InterPro" id="IPR000719">
    <property type="entry name" value="Prot_kinase_dom"/>
</dbReference>
<dbReference type="FunFam" id="3.30.200.20:FF:000951">
    <property type="entry name" value="Uncharacterized protein"/>
    <property type="match status" value="1"/>
</dbReference>
<dbReference type="Proteomes" id="UP000238479">
    <property type="component" value="Chromosome 5"/>
</dbReference>
<organism evidence="16 17">
    <name type="scientific">Rosa chinensis</name>
    <name type="common">China rose</name>
    <dbReference type="NCBI Taxonomy" id="74649"/>
    <lineage>
        <taxon>Eukaryota</taxon>
        <taxon>Viridiplantae</taxon>
        <taxon>Streptophyta</taxon>
        <taxon>Embryophyta</taxon>
        <taxon>Tracheophyta</taxon>
        <taxon>Spermatophyta</taxon>
        <taxon>Magnoliopsida</taxon>
        <taxon>eudicotyledons</taxon>
        <taxon>Gunneridae</taxon>
        <taxon>Pentapetalae</taxon>
        <taxon>rosids</taxon>
        <taxon>fabids</taxon>
        <taxon>Rosales</taxon>
        <taxon>Rosaceae</taxon>
        <taxon>Rosoideae</taxon>
        <taxon>Rosoideae incertae sedis</taxon>
        <taxon>Rosa</taxon>
    </lineage>
</organism>
<keyword evidence="9" id="KW-0325">Glycoprotein</keyword>
<dbReference type="STRING" id="74649.A0A2P6Q8I2"/>
<evidence type="ECO:0000256" key="11">
    <source>
        <dbReference type="ARBA" id="ARBA00048679"/>
    </source>
</evidence>
<dbReference type="PIRSF" id="PIRSF000641">
    <property type="entry name" value="SRK"/>
    <property type="match status" value="1"/>
</dbReference>
<dbReference type="InterPro" id="IPR001245">
    <property type="entry name" value="Ser-Thr/Tyr_kinase_cat_dom"/>
</dbReference>
<keyword evidence="8" id="KW-1015">Disulfide bond</keyword>
<protein>
    <recommendedName>
        <fullName evidence="1">non-specific serine/threonine protein kinase</fullName>
        <ecNumber evidence="1">2.7.11.1</ecNumber>
    </recommendedName>
</protein>
<comment type="catalytic activity">
    <reaction evidence="10">
        <text>L-threonyl-[protein] + ATP = O-phospho-L-threonyl-[protein] + ADP + H(+)</text>
        <dbReference type="Rhea" id="RHEA:46608"/>
        <dbReference type="Rhea" id="RHEA-COMP:11060"/>
        <dbReference type="Rhea" id="RHEA-COMP:11605"/>
        <dbReference type="ChEBI" id="CHEBI:15378"/>
        <dbReference type="ChEBI" id="CHEBI:30013"/>
        <dbReference type="ChEBI" id="CHEBI:30616"/>
        <dbReference type="ChEBI" id="CHEBI:61977"/>
        <dbReference type="ChEBI" id="CHEBI:456216"/>
        <dbReference type="EC" id="2.7.11.1"/>
    </reaction>
</comment>
<dbReference type="EC" id="2.7.11.1" evidence="1"/>
<evidence type="ECO:0000259" key="15">
    <source>
        <dbReference type="PROSITE" id="PS50011"/>
    </source>
</evidence>
<dbReference type="GO" id="GO:0005886">
    <property type="term" value="C:plasma membrane"/>
    <property type="evidence" value="ECO:0007669"/>
    <property type="project" value="TreeGrafter"/>
</dbReference>
<keyword evidence="5 12" id="KW-0547">Nucleotide-binding</keyword>
<dbReference type="GO" id="GO:0005524">
    <property type="term" value="F:ATP binding"/>
    <property type="evidence" value="ECO:0007669"/>
    <property type="project" value="UniProtKB-UniRule"/>
</dbReference>
<keyword evidence="7 12" id="KW-0067">ATP-binding</keyword>
<dbReference type="GO" id="GO:0004674">
    <property type="term" value="F:protein serine/threonine kinase activity"/>
    <property type="evidence" value="ECO:0007669"/>
    <property type="project" value="UniProtKB-KW"/>
</dbReference>
<dbReference type="SUPFAM" id="SSF56112">
    <property type="entry name" value="Protein kinase-like (PK-like)"/>
    <property type="match status" value="1"/>
</dbReference>
<dbReference type="Gene3D" id="3.30.200.20">
    <property type="entry name" value="Phosphorylase Kinase, domain 1"/>
    <property type="match status" value="1"/>
</dbReference>
<dbReference type="Gramene" id="PRQ30478">
    <property type="protein sequence ID" value="PRQ30478"/>
    <property type="gene ID" value="RchiOBHm_Chr5g0025091"/>
</dbReference>
<feature type="signal peptide" evidence="14">
    <location>
        <begin position="1"/>
        <end position="17"/>
    </location>
</feature>
<feature type="transmembrane region" description="Helical" evidence="13">
    <location>
        <begin position="282"/>
        <end position="306"/>
    </location>
</feature>
<keyword evidence="13" id="KW-0472">Membrane</keyword>
<dbReference type="InterPro" id="IPR017441">
    <property type="entry name" value="Protein_kinase_ATP_BS"/>
</dbReference>
<name>A0A2P6Q8I2_ROSCH</name>
<dbReference type="SMART" id="SM00220">
    <property type="entry name" value="S_TKc"/>
    <property type="match status" value="1"/>
</dbReference>
<evidence type="ECO:0000313" key="17">
    <source>
        <dbReference type="Proteomes" id="UP000238479"/>
    </source>
</evidence>
<dbReference type="EMBL" id="PDCK01000043">
    <property type="protein sequence ID" value="PRQ30478.1"/>
    <property type="molecule type" value="Genomic_DNA"/>
</dbReference>